<dbReference type="Proteomes" id="UP001148838">
    <property type="component" value="Unassembled WGS sequence"/>
</dbReference>
<dbReference type="EMBL" id="JAJSOF020000001">
    <property type="protein sequence ID" value="KAJ4450611.1"/>
    <property type="molecule type" value="Genomic_DNA"/>
</dbReference>
<sequence>MAGLCEGGNEPPGSLKAREKEHLLRTFEKETKERLVKCFVWSVALYGTETWKLRRSEEKRLESFEMKLHLPPEARNIDELDVTADRYIEKLEGGHSPTKKKRKYIDMGRRKSRIVEEYLRYKEKAPSSGT</sequence>
<protein>
    <submittedName>
        <fullName evidence="1">Uncharacterized protein</fullName>
    </submittedName>
</protein>
<proteinExistence type="predicted"/>
<gene>
    <name evidence="1" type="ORF">ANN_02038</name>
</gene>
<organism evidence="1 2">
    <name type="scientific">Periplaneta americana</name>
    <name type="common">American cockroach</name>
    <name type="synonym">Blatta americana</name>
    <dbReference type="NCBI Taxonomy" id="6978"/>
    <lineage>
        <taxon>Eukaryota</taxon>
        <taxon>Metazoa</taxon>
        <taxon>Ecdysozoa</taxon>
        <taxon>Arthropoda</taxon>
        <taxon>Hexapoda</taxon>
        <taxon>Insecta</taxon>
        <taxon>Pterygota</taxon>
        <taxon>Neoptera</taxon>
        <taxon>Polyneoptera</taxon>
        <taxon>Dictyoptera</taxon>
        <taxon>Blattodea</taxon>
        <taxon>Blattoidea</taxon>
        <taxon>Blattidae</taxon>
        <taxon>Blattinae</taxon>
        <taxon>Periplaneta</taxon>
    </lineage>
</organism>
<evidence type="ECO:0000313" key="2">
    <source>
        <dbReference type="Proteomes" id="UP001148838"/>
    </source>
</evidence>
<name>A0ABQ8TV64_PERAM</name>
<keyword evidence="2" id="KW-1185">Reference proteome</keyword>
<evidence type="ECO:0000313" key="1">
    <source>
        <dbReference type="EMBL" id="KAJ4450611.1"/>
    </source>
</evidence>
<comment type="caution">
    <text evidence="1">The sequence shown here is derived from an EMBL/GenBank/DDBJ whole genome shotgun (WGS) entry which is preliminary data.</text>
</comment>
<reference evidence="1 2" key="1">
    <citation type="journal article" date="2022" name="Allergy">
        <title>Genome assembly and annotation of Periplaneta americana reveal a comprehensive cockroach allergen profile.</title>
        <authorList>
            <person name="Wang L."/>
            <person name="Xiong Q."/>
            <person name="Saelim N."/>
            <person name="Wang L."/>
            <person name="Nong W."/>
            <person name="Wan A.T."/>
            <person name="Shi M."/>
            <person name="Liu X."/>
            <person name="Cao Q."/>
            <person name="Hui J.H.L."/>
            <person name="Sookrung N."/>
            <person name="Leung T.F."/>
            <person name="Tungtrongchitr A."/>
            <person name="Tsui S.K.W."/>
        </authorList>
    </citation>
    <scope>NUCLEOTIDE SEQUENCE [LARGE SCALE GENOMIC DNA]</scope>
    <source>
        <strain evidence="1">PWHHKU_190912</strain>
    </source>
</reference>
<accession>A0ABQ8TV64</accession>